<evidence type="ECO:0000256" key="7">
    <source>
        <dbReference type="ARBA" id="ARBA00022723"/>
    </source>
</evidence>
<evidence type="ECO:0000256" key="12">
    <source>
        <dbReference type="PIRSR" id="PIRSR000382-1"/>
    </source>
</evidence>
<evidence type="ECO:0000259" key="16">
    <source>
        <dbReference type="Pfam" id="PF08267"/>
    </source>
</evidence>
<evidence type="ECO:0000256" key="5">
    <source>
        <dbReference type="ARBA" id="ARBA00022605"/>
    </source>
</evidence>
<feature type="binding site" evidence="13">
    <location>
        <position position="731"/>
    </location>
    <ligand>
        <name>Zn(2+)</name>
        <dbReference type="ChEBI" id="CHEBI:29105"/>
        <label>1</label>
        <note>catalytic</note>
    </ligand>
</feature>
<protein>
    <recommendedName>
        <fullName evidence="11">5-methyltetrahydropteroyltriglutamate--homocysteine methyltransferase</fullName>
        <ecNumber evidence="11">2.1.1.14</ecNumber>
    </recommendedName>
    <alternativeName>
        <fullName evidence="11">Cobalamin-independent methionine synthase</fullName>
    </alternativeName>
    <alternativeName>
        <fullName evidence="11">Methionine synthase, vitamin-B12 independent isozyme</fullName>
    </alternativeName>
</protein>
<gene>
    <name evidence="11" type="primary">metE</name>
    <name evidence="17" type="ORF">F4694_003254</name>
</gene>
<dbReference type="CDD" id="cd03311">
    <property type="entry name" value="CIMS_C_terminal_like"/>
    <property type="match status" value="1"/>
</dbReference>
<name>A0A852TH34_9BACI</name>
<feature type="binding site" evidence="11">
    <location>
        <position position="670"/>
    </location>
    <ligand>
        <name>Zn(2+)</name>
        <dbReference type="ChEBI" id="CHEBI:29105"/>
        <note>catalytic</note>
    </ligand>
</feature>
<dbReference type="EMBL" id="JACCBX010000006">
    <property type="protein sequence ID" value="NYE06474.1"/>
    <property type="molecule type" value="Genomic_DNA"/>
</dbReference>
<feature type="binding site" evidence="11 12">
    <location>
        <begin position="436"/>
        <end position="438"/>
    </location>
    <ligand>
        <name>L-methionine</name>
        <dbReference type="ChEBI" id="CHEBI:57844"/>
    </ligand>
</feature>
<feature type="binding site" evidence="12">
    <location>
        <position position="20"/>
    </location>
    <ligand>
        <name>5-methyltetrahydropteroyltri-L-glutamate</name>
        <dbReference type="ChEBI" id="CHEBI:58207"/>
    </ligand>
</feature>
<keyword evidence="10 11" id="KW-0486">Methionine biosynthesis</keyword>
<feature type="binding site" evidence="12">
    <location>
        <position position="118"/>
    </location>
    <ligand>
        <name>5-methyltetrahydropteroyltri-L-glutamate</name>
        <dbReference type="ChEBI" id="CHEBI:58207"/>
    </ligand>
</feature>
<keyword evidence="6 11" id="KW-0808">Transferase</keyword>
<keyword evidence="8 11" id="KW-0677">Repeat</keyword>
<evidence type="ECO:0000256" key="11">
    <source>
        <dbReference type="HAMAP-Rule" id="MF_00172"/>
    </source>
</evidence>
<evidence type="ECO:0000313" key="18">
    <source>
        <dbReference type="Proteomes" id="UP000548423"/>
    </source>
</evidence>
<dbReference type="GO" id="GO:0009086">
    <property type="term" value="P:methionine biosynthetic process"/>
    <property type="evidence" value="ECO:0007669"/>
    <property type="project" value="UniProtKB-UniRule"/>
</dbReference>
<feature type="binding site" evidence="11">
    <location>
        <position position="610"/>
    </location>
    <ligand>
        <name>5-methyltetrahydropteroyltri-L-glutamate</name>
        <dbReference type="ChEBI" id="CHEBI:58207"/>
    </ligand>
</feature>
<feature type="domain" description="Cobalamin-independent methionine synthase MetE N-terminal" evidence="16">
    <location>
        <begin position="5"/>
        <end position="310"/>
    </location>
</feature>
<evidence type="ECO:0000256" key="8">
    <source>
        <dbReference type="ARBA" id="ARBA00022737"/>
    </source>
</evidence>
<feature type="binding site" evidence="11 12">
    <location>
        <begin position="436"/>
        <end position="438"/>
    </location>
    <ligand>
        <name>L-homocysteine</name>
        <dbReference type="ChEBI" id="CHEBI:58199"/>
    </ligand>
</feature>
<dbReference type="SUPFAM" id="SSF51726">
    <property type="entry name" value="UROD/MetE-like"/>
    <property type="match status" value="2"/>
</dbReference>
<dbReference type="GO" id="GO:0008270">
    <property type="term" value="F:zinc ion binding"/>
    <property type="evidence" value="ECO:0007669"/>
    <property type="project" value="InterPro"/>
</dbReference>
<keyword evidence="4 11" id="KW-0489">Methyltransferase</keyword>
<dbReference type="InterPro" id="IPR013215">
    <property type="entry name" value="Cbl-indep_Met_Synth_N"/>
</dbReference>
<feature type="binding site" evidence="11">
    <location>
        <position position="646"/>
    </location>
    <ligand>
        <name>Zn(2+)</name>
        <dbReference type="ChEBI" id="CHEBI:29105"/>
        <note>catalytic</note>
    </ligand>
</feature>
<feature type="binding site" evidence="11 12">
    <location>
        <position position="604"/>
    </location>
    <ligand>
        <name>L-homocysteine</name>
        <dbReference type="ChEBI" id="CHEBI:58199"/>
    </ligand>
</feature>
<evidence type="ECO:0000256" key="2">
    <source>
        <dbReference type="ARBA" id="ARBA00004681"/>
    </source>
</evidence>
<dbReference type="HAMAP" id="MF_00172">
    <property type="entry name" value="Meth_synth"/>
    <property type="match status" value="1"/>
</dbReference>
<evidence type="ECO:0000313" key="17">
    <source>
        <dbReference type="EMBL" id="NYE06474.1"/>
    </source>
</evidence>
<comment type="function">
    <text evidence="1 11">Catalyzes the transfer of a methyl group from 5-methyltetrahydrofolate to homocysteine resulting in methionine formation.</text>
</comment>
<feature type="binding site" evidence="13">
    <location>
        <position position="646"/>
    </location>
    <ligand>
        <name>Zn(2+)</name>
        <dbReference type="ChEBI" id="CHEBI:29105"/>
        <label>1</label>
        <note>catalytic</note>
    </ligand>
</feature>
<comment type="cofactor">
    <cofactor evidence="11">
        <name>Zn(2+)</name>
        <dbReference type="ChEBI" id="CHEBI:29105"/>
    </cofactor>
    <text evidence="11">Binds 1 zinc ion per subunit.</text>
</comment>
<accession>A0A852TH34</accession>
<dbReference type="Pfam" id="PF01717">
    <property type="entry name" value="Meth_synt_2"/>
    <property type="match status" value="1"/>
</dbReference>
<dbReference type="InterPro" id="IPR038071">
    <property type="entry name" value="UROD/MetE-like_sf"/>
</dbReference>
<feature type="binding site" evidence="13">
    <location>
        <position position="670"/>
    </location>
    <ligand>
        <name>Zn(2+)</name>
        <dbReference type="ChEBI" id="CHEBI:29105"/>
        <label>1</label>
        <note>catalytic</note>
    </ligand>
</feature>
<feature type="binding site" evidence="13">
    <location>
        <position position="648"/>
    </location>
    <ligand>
        <name>Zn(2+)</name>
        <dbReference type="ChEBI" id="CHEBI:29105"/>
        <label>1</label>
        <note>catalytic</note>
    </ligand>
</feature>
<dbReference type="Proteomes" id="UP000548423">
    <property type="component" value="Unassembled WGS sequence"/>
</dbReference>
<evidence type="ECO:0000256" key="3">
    <source>
        <dbReference type="ARBA" id="ARBA00009553"/>
    </source>
</evidence>
<comment type="similarity">
    <text evidence="3 11">Belongs to the vitamin-B12 independent methionine synthase family.</text>
</comment>
<comment type="pathway">
    <text evidence="2 11">Amino-acid biosynthesis; L-methionine biosynthesis via de novo pathway; L-methionine from L-homocysteine (MetE route): step 1/1.</text>
</comment>
<evidence type="ECO:0000259" key="15">
    <source>
        <dbReference type="Pfam" id="PF01717"/>
    </source>
</evidence>
<evidence type="ECO:0000256" key="4">
    <source>
        <dbReference type="ARBA" id="ARBA00022603"/>
    </source>
</evidence>
<comment type="caution">
    <text evidence="17">The sequence shown here is derived from an EMBL/GenBank/DDBJ whole genome shotgun (WGS) entry which is preliminary data.</text>
</comment>
<keyword evidence="9 11" id="KW-0862">Zinc</keyword>
<dbReference type="GO" id="GO:0003871">
    <property type="term" value="F:5-methyltetrahydropteroyltriglutamate-homocysteine S-methyltransferase activity"/>
    <property type="evidence" value="ECO:0007669"/>
    <property type="project" value="UniProtKB-UniRule"/>
</dbReference>
<dbReference type="Gene3D" id="3.20.20.210">
    <property type="match status" value="2"/>
</dbReference>
<evidence type="ECO:0000256" key="10">
    <source>
        <dbReference type="ARBA" id="ARBA00023167"/>
    </source>
</evidence>
<feature type="binding site" evidence="11">
    <location>
        <position position="489"/>
    </location>
    <ligand>
        <name>L-homocysteine</name>
        <dbReference type="ChEBI" id="CHEBI:58199"/>
    </ligand>
</feature>
<keyword evidence="7 11" id="KW-0479">Metal-binding</keyword>
<feature type="binding site" evidence="11 12">
    <location>
        <begin position="520"/>
        <end position="521"/>
    </location>
    <ligand>
        <name>5-methyltetrahydropteroyltri-L-glutamate</name>
        <dbReference type="ChEBI" id="CHEBI:58207"/>
    </ligand>
</feature>
<dbReference type="AlphaFoldDB" id="A0A852TH34"/>
<feature type="binding site" evidence="11 12">
    <location>
        <position position="566"/>
    </location>
    <ligand>
        <name>5-methyltetrahydropteroyltri-L-glutamate</name>
        <dbReference type="ChEBI" id="CHEBI:58207"/>
    </ligand>
</feature>
<feature type="domain" description="Cobalamin-independent methionine synthase MetE C-terminal/archaeal" evidence="15">
    <location>
        <begin position="431"/>
        <end position="753"/>
    </location>
</feature>
<comment type="cofactor">
    <cofactor evidence="13">
        <name>Zn(2+)</name>
        <dbReference type="ChEBI" id="CHEBI:29105"/>
    </cofactor>
    <text evidence="13">Binds 2 Zn(2+) ions per subunit.</text>
</comment>
<evidence type="ECO:0000256" key="14">
    <source>
        <dbReference type="PIRSR" id="PIRSR000382-3"/>
    </source>
</evidence>
<reference evidence="18" key="1">
    <citation type="submission" date="2020-07" db="EMBL/GenBank/DDBJ databases">
        <authorList>
            <person name="Partida-Martinez L."/>
            <person name="Huntemann M."/>
            <person name="Clum A."/>
            <person name="Wang J."/>
            <person name="Palaniappan K."/>
            <person name="Ritter S."/>
            <person name="Chen I.-M."/>
            <person name="Stamatis D."/>
            <person name="Reddy T."/>
            <person name="O'Malley R."/>
            <person name="Daum C."/>
            <person name="Shapiro N."/>
            <person name="Ivanova N."/>
            <person name="Kyrpides N."/>
            <person name="Woyke T."/>
        </authorList>
    </citation>
    <scope>NUCLEOTIDE SEQUENCE [LARGE SCALE GENOMIC DNA]</scope>
    <source>
        <strain evidence="18">AT2.8</strain>
    </source>
</reference>
<evidence type="ECO:0000256" key="1">
    <source>
        <dbReference type="ARBA" id="ARBA00002777"/>
    </source>
</evidence>
<feature type="binding site" evidence="11">
    <location>
        <position position="731"/>
    </location>
    <ligand>
        <name>Zn(2+)</name>
        <dbReference type="ChEBI" id="CHEBI:29105"/>
        <note>catalytic</note>
    </ligand>
</feature>
<evidence type="ECO:0000256" key="13">
    <source>
        <dbReference type="PIRSR" id="PIRSR000382-2"/>
    </source>
</evidence>
<feature type="binding site" evidence="11 12">
    <location>
        <position position="604"/>
    </location>
    <ligand>
        <name>L-methionine</name>
        <dbReference type="ChEBI" id="CHEBI:57844"/>
    </ligand>
</feature>
<dbReference type="UniPathway" id="UPA00051">
    <property type="reaction ID" value="UER00082"/>
</dbReference>
<evidence type="ECO:0000256" key="9">
    <source>
        <dbReference type="ARBA" id="ARBA00022833"/>
    </source>
</evidence>
<feature type="active site" description="Proton donor" evidence="11 14">
    <location>
        <position position="699"/>
    </location>
</feature>
<dbReference type="InterPro" id="IPR002629">
    <property type="entry name" value="Met_Synth_C/arc"/>
</dbReference>
<dbReference type="InterPro" id="IPR006276">
    <property type="entry name" value="Cobalamin-indep_Met_synthase"/>
</dbReference>
<organism evidence="17 18">
    <name type="scientific">Neobacillus niacini</name>
    <dbReference type="NCBI Taxonomy" id="86668"/>
    <lineage>
        <taxon>Bacteria</taxon>
        <taxon>Bacillati</taxon>
        <taxon>Bacillota</taxon>
        <taxon>Bacilli</taxon>
        <taxon>Bacillales</taxon>
        <taxon>Bacillaceae</taxon>
        <taxon>Neobacillus</taxon>
    </lineage>
</organism>
<dbReference type="NCBIfam" id="NF003556">
    <property type="entry name" value="PRK05222.1"/>
    <property type="match status" value="1"/>
</dbReference>
<keyword evidence="5 11" id="KW-0028">Amino-acid biosynthesis</keyword>
<feature type="binding site" evidence="11">
    <location>
        <position position="648"/>
    </location>
    <ligand>
        <name>Zn(2+)</name>
        <dbReference type="ChEBI" id="CHEBI:29105"/>
        <note>catalytic</note>
    </ligand>
</feature>
<sequence>MNLASTTIGYPYIGGNREWKRCVESFWKGEKSEEQFIFEMKTIRLNHLKHQQSLGLDIITVGDFTFYDRMLDLAAMFGLIPARYKWTGEKLDHTTYYAMARGANDVVASEMTKWFNTNYHYIVPEYEGQPLKLTQNYILDYFLEAKFELGLMTKPTIIGPYTFVQLSKGYDSKSKAAFILRLIPLYVQVLQQLVDAGAEWIQVEEPALVLSLAPEDIKLVQQIYKQLREDVPAAKLMLQTYFEGLSAYEELIQLPVAGVGLDFIHGANQNMASLRKYGFPQDKVLGIGIINGRDIWRASLAEKAMMTKAILSLSGVNEAWVQSSCSLQHVPVTTNSEKTLDKTLLNALSFADEKIIELTHITSFVSDENWSGSKNVSQSIVAIQALEQHETRNNPRVKELLLQVRQEHFTRPMPFKERQSLQKEALQLPDFPTTTIGSFPQSNQVKRTRTAWRRKEITDIQYSEFLKAETARWIHIQEEIGLDVFVHGEFERTDMVEYFGEKLKGFAFTEKAWVVSYGSRCVKPPIIYGDVEWTSPMTVKEVVEAQQLTSKYVKGMLTGPVTILNWSFVRDDLSREQVANQIALALKEEIHALENAGIAIIQVDEPALREGLPLRKEDWNEYLSWAVNAFKLATSSVRNETQIHTHMCYCEFNNFIEPIRALDADVISIETSRSHGELIQSLKQNPYELGIGLGVYDIHSPRVPSVEEIDTILKESFEIISKEQFWVNPDCGLKTRHEEETIASLKNMVTAARKLRQRKQQTV</sequence>
<comment type="catalytic activity">
    <reaction evidence="11">
        <text>5-methyltetrahydropteroyltri-L-glutamate + L-homocysteine = tetrahydropteroyltri-L-glutamate + L-methionine</text>
        <dbReference type="Rhea" id="RHEA:21196"/>
        <dbReference type="ChEBI" id="CHEBI:57844"/>
        <dbReference type="ChEBI" id="CHEBI:58140"/>
        <dbReference type="ChEBI" id="CHEBI:58199"/>
        <dbReference type="ChEBI" id="CHEBI:58207"/>
        <dbReference type="EC" id="2.1.1.14"/>
    </reaction>
</comment>
<proteinExistence type="inferred from homology"/>
<dbReference type="EC" id="2.1.1.14" evidence="11"/>
<dbReference type="GO" id="GO:0032259">
    <property type="term" value="P:methylation"/>
    <property type="evidence" value="ECO:0007669"/>
    <property type="project" value="UniProtKB-KW"/>
</dbReference>
<evidence type="ECO:0000256" key="6">
    <source>
        <dbReference type="ARBA" id="ARBA00022679"/>
    </source>
</evidence>
<reference evidence="18" key="2">
    <citation type="submission" date="2020-08" db="EMBL/GenBank/DDBJ databases">
        <title>The Agave Microbiome: Exploring the role of microbial communities in plant adaptations to desert environments.</title>
        <authorList>
            <person name="Partida-Martinez L.P."/>
        </authorList>
    </citation>
    <scope>NUCLEOTIDE SEQUENCE [LARGE SCALE GENOMIC DNA]</scope>
    <source>
        <strain evidence="18">AT2.8</strain>
    </source>
</reference>
<dbReference type="NCBIfam" id="TIGR01371">
    <property type="entry name" value="met_syn_B12ind"/>
    <property type="match status" value="1"/>
</dbReference>
<feature type="binding site" evidence="11">
    <location>
        <position position="113"/>
    </location>
    <ligand>
        <name>5-methyltetrahydropteroyltri-L-glutamate</name>
        <dbReference type="ChEBI" id="CHEBI:58207"/>
    </ligand>
</feature>
<dbReference type="PIRSF" id="PIRSF000382">
    <property type="entry name" value="MeTrfase_B12_ind"/>
    <property type="match status" value="1"/>
</dbReference>
<dbReference type="Pfam" id="PF08267">
    <property type="entry name" value="Meth_synt_1"/>
    <property type="match status" value="1"/>
</dbReference>
<feature type="binding site" evidence="11">
    <location>
        <begin position="17"/>
        <end position="20"/>
    </location>
    <ligand>
        <name>5-methyltetrahydropteroyltri-L-glutamate</name>
        <dbReference type="ChEBI" id="CHEBI:58207"/>
    </ligand>
</feature>
<dbReference type="PANTHER" id="PTHR30519">
    <property type="entry name" value="5-METHYLTETRAHYDROPTEROYLTRIGLUTAMATE--HOMOCYSTEINE METHYLTRANSFERASE"/>
    <property type="match status" value="1"/>
</dbReference>
<dbReference type="CDD" id="cd03312">
    <property type="entry name" value="CIMS_N_terminal_like"/>
    <property type="match status" value="1"/>
</dbReference>
<feature type="binding site" evidence="11 12">
    <location>
        <position position="489"/>
    </location>
    <ligand>
        <name>L-methionine</name>
        <dbReference type="ChEBI" id="CHEBI:57844"/>
    </ligand>
</feature>